<evidence type="ECO:0000313" key="3">
    <source>
        <dbReference type="EMBL" id="NDU94098.1"/>
    </source>
</evidence>
<keyword evidence="4" id="KW-1185">Reference proteome</keyword>
<organism evidence="3 4">
    <name type="scientific">Spirosoma terrae</name>
    <dbReference type="NCBI Taxonomy" id="1968276"/>
    <lineage>
        <taxon>Bacteria</taxon>
        <taxon>Pseudomonadati</taxon>
        <taxon>Bacteroidota</taxon>
        <taxon>Cytophagia</taxon>
        <taxon>Cytophagales</taxon>
        <taxon>Cytophagaceae</taxon>
        <taxon>Spirosoma</taxon>
    </lineage>
</organism>
<protein>
    <submittedName>
        <fullName evidence="3">Response regulator</fullName>
    </submittedName>
</protein>
<comment type="caution">
    <text evidence="3">The sequence shown here is derived from an EMBL/GenBank/DDBJ whole genome shotgun (WGS) entry which is preliminary data.</text>
</comment>
<dbReference type="SUPFAM" id="SSF52172">
    <property type="entry name" value="CheY-like"/>
    <property type="match status" value="1"/>
</dbReference>
<gene>
    <name evidence="3" type="ORF">GK108_04370</name>
</gene>
<evidence type="ECO:0000259" key="2">
    <source>
        <dbReference type="PROSITE" id="PS50110"/>
    </source>
</evidence>
<dbReference type="Gene3D" id="3.40.50.2300">
    <property type="match status" value="1"/>
</dbReference>
<keyword evidence="1" id="KW-0597">Phosphoprotein</keyword>
<dbReference type="RefSeq" id="WP_163943311.1">
    <property type="nucleotide sequence ID" value="NZ_JAAFZH010000001.1"/>
</dbReference>
<dbReference type="InterPro" id="IPR011006">
    <property type="entry name" value="CheY-like_superfamily"/>
</dbReference>
<dbReference type="Pfam" id="PF00072">
    <property type="entry name" value="Response_reg"/>
    <property type="match status" value="1"/>
</dbReference>
<evidence type="ECO:0000313" key="4">
    <source>
        <dbReference type="Proteomes" id="UP000474175"/>
    </source>
</evidence>
<reference evidence="3 4" key="1">
    <citation type="submission" date="2020-02" db="EMBL/GenBank/DDBJ databases">
        <title>Draft genome sequence of two Spirosoma agri KCTC 52727 and Spirosoma terrae KCTC 52035.</title>
        <authorList>
            <person name="Rojas J."/>
            <person name="Ambika Manirajan B."/>
            <person name="Suarez C."/>
            <person name="Ratering S."/>
            <person name="Schnell S."/>
        </authorList>
    </citation>
    <scope>NUCLEOTIDE SEQUENCE [LARGE SCALE GENOMIC DNA]</scope>
    <source>
        <strain evidence="3 4">KCTC 52035</strain>
    </source>
</reference>
<feature type="modified residue" description="4-aspartylphosphate" evidence="1">
    <location>
        <position position="63"/>
    </location>
</feature>
<name>A0A6L9L726_9BACT</name>
<dbReference type="InterPro" id="IPR001789">
    <property type="entry name" value="Sig_transdc_resp-reg_receiver"/>
</dbReference>
<dbReference type="InterPro" id="IPR052893">
    <property type="entry name" value="TCS_response_regulator"/>
</dbReference>
<dbReference type="AlphaFoldDB" id="A0A6L9L726"/>
<dbReference type="SMART" id="SM00448">
    <property type="entry name" value="REC"/>
    <property type="match status" value="1"/>
</dbReference>
<dbReference type="PANTHER" id="PTHR44520:SF2">
    <property type="entry name" value="RESPONSE REGULATOR RCP1"/>
    <property type="match status" value="1"/>
</dbReference>
<dbReference type="PANTHER" id="PTHR44520">
    <property type="entry name" value="RESPONSE REGULATOR RCP1-RELATED"/>
    <property type="match status" value="1"/>
</dbReference>
<dbReference type="Proteomes" id="UP000474175">
    <property type="component" value="Unassembled WGS sequence"/>
</dbReference>
<accession>A0A6L9L726</accession>
<dbReference type="GO" id="GO:0000160">
    <property type="term" value="P:phosphorelay signal transduction system"/>
    <property type="evidence" value="ECO:0007669"/>
    <property type="project" value="InterPro"/>
</dbReference>
<proteinExistence type="predicted"/>
<dbReference type="EMBL" id="JAAFZH010000001">
    <property type="protein sequence ID" value="NDU94098.1"/>
    <property type="molecule type" value="Genomic_DNA"/>
</dbReference>
<evidence type="ECO:0000256" key="1">
    <source>
        <dbReference type="PROSITE-ProRule" id="PRU00169"/>
    </source>
</evidence>
<sequence>MPSPTNPLIYAVDDDENERSLLKGAFDHHFTECTLRLFSNGSDLLVHLTHQLDRRLPDLIILDLELPIFSGFELLHILKSNEDFRFIPVYILSAIRHTDSIQRCRELGSSNFLYKDKGRTQLISCIQQLQAIWLDSQEKVTSPVKPLLMTPNFVNTSYISVN</sequence>
<feature type="domain" description="Response regulatory" evidence="2">
    <location>
        <begin position="8"/>
        <end position="130"/>
    </location>
</feature>
<dbReference type="PROSITE" id="PS50110">
    <property type="entry name" value="RESPONSE_REGULATORY"/>
    <property type="match status" value="1"/>
</dbReference>